<evidence type="ECO:0000259" key="1">
    <source>
        <dbReference type="Pfam" id="PF00171"/>
    </source>
</evidence>
<name>A0A1B6NWF8_9ZZZZ</name>
<dbReference type="SUPFAM" id="SSF53720">
    <property type="entry name" value="ALDH-like"/>
    <property type="match status" value="1"/>
</dbReference>
<dbReference type="InterPro" id="IPR015590">
    <property type="entry name" value="Aldehyde_DH_dom"/>
</dbReference>
<dbReference type="InterPro" id="IPR016161">
    <property type="entry name" value="Ald_DH/histidinol_DH"/>
</dbReference>
<protein>
    <submittedName>
        <fullName evidence="2">Aldehyde dehydrogenase family protein</fullName>
    </submittedName>
</protein>
<proteinExistence type="predicted"/>
<dbReference type="Pfam" id="PF00171">
    <property type="entry name" value="Aldedh"/>
    <property type="match status" value="1"/>
</dbReference>
<feature type="non-terminal residue" evidence="2">
    <location>
        <position position="147"/>
    </location>
</feature>
<accession>A0A1B6NWF8</accession>
<dbReference type="PANTHER" id="PTHR42804">
    <property type="entry name" value="ALDEHYDE DEHYDROGENASE"/>
    <property type="match status" value="1"/>
</dbReference>
<comment type="caution">
    <text evidence="2">The sequence shown here is derived from an EMBL/GenBank/DDBJ whole genome shotgun (WGS) entry which is preliminary data.</text>
</comment>
<organism evidence="2">
    <name type="scientific">marine sediment metagenome</name>
    <dbReference type="NCBI Taxonomy" id="412755"/>
    <lineage>
        <taxon>unclassified sequences</taxon>
        <taxon>metagenomes</taxon>
        <taxon>ecological metagenomes</taxon>
    </lineage>
</organism>
<dbReference type="AlphaFoldDB" id="A0A1B6NWF8"/>
<dbReference type="Gene3D" id="3.40.605.10">
    <property type="entry name" value="Aldehyde Dehydrogenase, Chain A, domain 1"/>
    <property type="match status" value="1"/>
</dbReference>
<feature type="domain" description="Aldehyde dehydrogenase" evidence="1">
    <location>
        <begin position="24"/>
        <end position="129"/>
    </location>
</feature>
<evidence type="ECO:0000313" key="2">
    <source>
        <dbReference type="EMBL" id="KTF07760.1"/>
    </source>
</evidence>
<dbReference type="InterPro" id="IPR016162">
    <property type="entry name" value="Ald_DH_N"/>
</dbReference>
<dbReference type="GO" id="GO:0016491">
    <property type="term" value="F:oxidoreductase activity"/>
    <property type="evidence" value="ECO:0007669"/>
    <property type="project" value="InterPro"/>
</dbReference>
<reference evidence="2" key="1">
    <citation type="submission" date="2013-11" db="EMBL/GenBank/DDBJ databases">
        <title>Microbial diversity, functional groups and degradation webs in Northern and Southern Mediterranean and Red Sea marine crude oil polluted sites.</title>
        <authorList>
            <person name="Daffonchio D."/>
            <person name="Mapelli F."/>
            <person name="Ferrer M."/>
            <person name="Richter M."/>
            <person name="Cherif A."/>
            <person name="Malkawi H.I."/>
            <person name="Yakimov M.M."/>
            <person name="Abdel-Fattah Y.R."/>
            <person name="Blaghen M."/>
            <person name="Golyshin P.N."/>
            <person name="Kalogerakis N."/>
            <person name="Boon N."/>
            <person name="Magagnini M."/>
            <person name="Fava F."/>
        </authorList>
    </citation>
    <scope>NUCLEOTIDE SEQUENCE</scope>
</reference>
<sequence length="147" mass="16336">MEQESPMSQVLDKRKFVYRRRIGWTPATARDLEVIDPSTEEAVAVISLGDQADTDAAVAAAKRAFPAWSATPPAERLAKVEKILEIYQKRAEDMAWAISHEMGAPAEMSLNNQVASGTFHITNFIDAFRDFQFVRPLGDHAPTTMIS</sequence>
<gene>
    <name evidence="2" type="ORF">MGSAQ_000744</name>
</gene>
<dbReference type="EMBL" id="AYSL01000350">
    <property type="protein sequence ID" value="KTF07760.1"/>
    <property type="molecule type" value="Genomic_DNA"/>
</dbReference>
<dbReference type="PANTHER" id="PTHR42804:SF1">
    <property type="entry name" value="ALDEHYDE DEHYDROGENASE-RELATED"/>
    <property type="match status" value="1"/>
</dbReference>